<evidence type="ECO:0000256" key="10">
    <source>
        <dbReference type="ARBA" id="ARBA00032474"/>
    </source>
</evidence>
<dbReference type="PANTHER" id="PTHR23404">
    <property type="entry name" value="MOLYBDOPTERIN SYNTHASE RELATED"/>
    <property type="match status" value="1"/>
</dbReference>
<evidence type="ECO:0000256" key="1">
    <source>
        <dbReference type="ARBA" id="ARBA00005046"/>
    </source>
</evidence>
<dbReference type="EMBL" id="FNQC01000035">
    <property type="protein sequence ID" value="SDZ58619.1"/>
    <property type="molecule type" value="Genomic_DNA"/>
</dbReference>
<comment type="similarity">
    <text evidence="2">Belongs to the MoaE family.</text>
</comment>
<protein>
    <recommendedName>
        <fullName evidence="4">Molybdopterin synthase catalytic subunit</fullName>
        <ecNumber evidence="3">2.8.1.12</ecNumber>
    </recommendedName>
    <alternativeName>
        <fullName evidence="9">MPT synthase subunit 2</fullName>
    </alternativeName>
    <alternativeName>
        <fullName evidence="7">Molybdenum cofactor biosynthesis protein E</fullName>
    </alternativeName>
    <alternativeName>
        <fullName evidence="8">Molybdopterin-converting factor large subunit</fullName>
    </alternativeName>
    <alternativeName>
        <fullName evidence="10">Molybdopterin-converting factor subunit 2</fullName>
    </alternativeName>
</protein>
<dbReference type="SUPFAM" id="SSF54690">
    <property type="entry name" value="Molybdopterin synthase subunit MoaE"/>
    <property type="match status" value="1"/>
</dbReference>
<gene>
    <name evidence="12" type="ORF">SAMN05444412_1354</name>
</gene>
<comment type="caution">
    <text evidence="12">The sequence shown here is derived from an EMBL/GenBank/DDBJ whole genome shotgun (WGS) entry which is preliminary data.</text>
</comment>
<dbReference type="CDD" id="cd00756">
    <property type="entry name" value="MoaE"/>
    <property type="match status" value="1"/>
</dbReference>
<dbReference type="Gene3D" id="3.90.1170.40">
    <property type="entry name" value="Molybdopterin biosynthesis MoaE subunit"/>
    <property type="match status" value="1"/>
</dbReference>
<name>A0A1H3UAK8_9BACT</name>
<comment type="pathway">
    <text evidence="1">Cofactor biosynthesis; molybdopterin biosynthesis.</text>
</comment>
<proteinExistence type="inferred from homology"/>
<evidence type="ECO:0000256" key="8">
    <source>
        <dbReference type="ARBA" id="ARBA00030407"/>
    </source>
</evidence>
<comment type="catalytic activity">
    <reaction evidence="11">
        <text>2 [molybdopterin-synthase sulfur-carrier protein]-C-terminal-Gly-aminoethanethioate + cyclic pyranopterin phosphate + H2O = molybdopterin + 2 [molybdopterin-synthase sulfur-carrier protein]-C-terminal Gly-Gly + 2 H(+)</text>
        <dbReference type="Rhea" id="RHEA:26333"/>
        <dbReference type="Rhea" id="RHEA-COMP:12202"/>
        <dbReference type="Rhea" id="RHEA-COMP:19907"/>
        <dbReference type="ChEBI" id="CHEBI:15377"/>
        <dbReference type="ChEBI" id="CHEBI:15378"/>
        <dbReference type="ChEBI" id="CHEBI:58698"/>
        <dbReference type="ChEBI" id="CHEBI:59648"/>
        <dbReference type="ChEBI" id="CHEBI:90778"/>
        <dbReference type="ChEBI" id="CHEBI:232372"/>
        <dbReference type="EC" id="2.8.1.12"/>
    </reaction>
</comment>
<dbReference type="EC" id="2.8.1.12" evidence="3"/>
<sequence>MSTTLTFVDGPISQALIVESIASFSQQTQIGAHSIFLGQVRKDVLDDKDVLAIEYSTYTEMAQEVAAKISEDCRGKFELQGLEIVHSLGAVKAGEICLFVIAASRHRKNAIEGCAEIVERIKQDLPVWGKEILQDDSHQWKVNR</sequence>
<reference evidence="12 13" key="1">
    <citation type="submission" date="2016-10" db="EMBL/GenBank/DDBJ databases">
        <authorList>
            <person name="Varghese N."/>
            <person name="Submissions S."/>
        </authorList>
    </citation>
    <scope>NUCLEOTIDE SEQUENCE [LARGE SCALE GENOMIC DNA]</scope>
    <source>
        <strain evidence="12 13">DSM 17997</strain>
    </source>
</reference>
<evidence type="ECO:0000256" key="7">
    <source>
        <dbReference type="ARBA" id="ARBA00029745"/>
    </source>
</evidence>
<keyword evidence="13" id="KW-1185">Reference proteome</keyword>
<organism evidence="12 13">
    <name type="scientific">Rhodonellum ikkaensis</name>
    <dbReference type="NCBI Taxonomy" id="336829"/>
    <lineage>
        <taxon>Bacteria</taxon>
        <taxon>Pseudomonadati</taxon>
        <taxon>Bacteroidota</taxon>
        <taxon>Cytophagia</taxon>
        <taxon>Cytophagales</taxon>
        <taxon>Cytophagaceae</taxon>
        <taxon>Rhodonellum</taxon>
    </lineage>
</organism>
<evidence type="ECO:0000256" key="11">
    <source>
        <dbReference type="ARBA" id="ARBA00049878"/>
    </source>
</evidence>
<evidence type="ECO:0000256" key="3">
    <source>
        <dbReference type="ARBA" id="ARBA00011950"/>
    </source>
</evidence>
<keyword evidence="5" id="KW-0501">Molybdenum cofactor biosynthesis</keyword>
<dbReference type="Pfam" id="PF02391">
    <property type="entry name" value="MoaE"/>
    <property type="match status" value="1"/>
</dbReference>
<evidence type="ECO:0000256" key="4">
    <source>
        <dbReference type="ARBA" id="ARBA00013858"/>
    </source>
</evidence>
<evidence type="ECO:0000313" key="13">
    <source>
        <dbReference type="Proteomes" id="UP000199663"/>
    </source>
</evidence>
<evidence type="ECO:0000256" key="5">
    <source>
        <dbReference type="ARBA" id="ARBA00023150"/>
    </source>
</evidence>
<evidence type="ECO:0000256" key="2">
    <source>
        <dbReference type="ARBA" id="ARBA00005426"/>
    </source>
</evidence>
<comment type="subunit">
    <text evidence="6">Heterotetramer of 2 MoaD subunits and 2 MoaE subunits. Also stable as homodimer. The enzyme changes between these two forms during catalysis.</text>
</comment>
<accession>A0A1H3UAK8</accession>
<dbReference type="Proteomes" id="UP000199663">
    <property type="component" value="Unassembled WGS sequence"/>
</dbReference>
<evidence type="ECO:0000313" key="12">
    <source>
        <dbReference type="EMBL" id="SDZ58619.1"/>
    </source>
</evidence>
<dbReference type="RefSeq" id="WP_019600370.1">
    <property type="nucleotide sequence ID" value="NZ_FNQC01000035.1"/>
</dbReference>
<evidence type="ECO:0000256" key="9">
    <source>
        <dbReference type="ARBA" id="ARBA00030781"/>
    </source>
</evidence>
<dbReference type="InterPro" id="IPR003448">
    <property type="entry name" value="Mopterin_biosynth_MoaE"/>
</dbReference>
<evidence type="ECO:0000256" key="6">
    <source>
        <dbReference type="ARBA" id="ARBA00026066"/>
    </source>
</evidence>
<dbReference type="InterPro" id="IPR036563">
    <property type="entry name" value="MoaE_sf"/>
</dbReference>